<feature type="compositionally biased region" description="Polar residues" evidence="1">
    <location>
        <begin position="18"/>
        <end position="27"/>
    </location>
</feature>
<dbReference type="HOGENOM" id="CLU_987226_0_0_1"/>
<dbReference type="Proteomes" id="UP000001072">
    <property type="component" value="Unassembled WGS sequence"/>
</dbReference>
<feature type="region of interest" description="Disordered" evidence="1">
    <location>
        <begin position="101"/>
        <end position="147"/>
    </location>
</feature>
<feature type="compositionally biased region" description="Polar residues" evidence="1">
    <location>
        <begin position="58"/>
        <end position="69"/>
    </location>
</feature>
<dbReference type="InParanoid" id="F4RG74"/>
<feature type="region of interest" description="Disordered" evidence="1">
    <location>
        <begin position="178"/>
        <end position="219"/>
    </location>
</feature>
<keyword evidence="3" id="KW-1185">Reference proteome</keyword>
<feature type="compositionally biased region" description="Polar residues" evidence="1">
    <location>
        <begin position="250"/>
        <end position="271"/>
    </location>
</feature>
<reference evidence="3" key="1">
    <citation type="journal article" date="2011" name="Proc. Natl. Acad. Sci. U.S.A.">
        <title>Obligate biotrophy features unraveled by the genomic analysis of rust fungi.</title>
        <authorList>
            <person name="Duplessis S."/>
            <person name="Cuomo C.A."/>
            <person name="Lin Y.-C."/>
            <person name="Aerts A."/>
            <person name="Tisserant E."/>
            <person name="Veneault-Fourrey C."/>
            <person name="Joly D.L."/>
            <person name="Hacquard S."/>
            <person name="Amselem J."/>
            <person name="Cantarel B.L."/>
            <person name="Chiu R."/>
            <person name="Coutinho P.M."/>
            <person name="Feau N."/>
            <person name="Field M."/>
            <person name="Frey P."/>
            <person name="Gelhaye E."/>
            <person name="Goldberg J."/>
            <person name="Grabherr M.G."/>
            <person name="Kodira C.D."/>
            <person name="Kohler A."/>
            <person name="Kuees U."/>
            <person name="Lindquist E.A."/>
            <person name="Lucas S.M."/>
            <person name="Mago R."/>
            <person name="Mauceli E."/>
            <person name="Morin E."/>
            <person name="Murat C."/>
            <person name="Pangilinan J.L."/>
            <person name="Park R."/>
            <person name="Pearson M."/>
            <person name="Quesneville H."/>
            <person name="Rouhier N."/>
            <person name="Sakthikumar S."/>
            <person name="Salamov A.A."/>
            <person name="Schmutz J."/>
            <person name="Selles B."/>
            <person name="Shapiro H."/>
            <person name="Tanguay P."/>
            <person name="Tuskan G.A."/>
            <person name="Henrissat B."/>
            <person name="Van de Peer Y."/>
            <person name="Rouze P."/>
            <person name="Ellis J.G."/>
            <person name="Dodds P.N."/>
            <person name="Schein J.E."/>
            <person name="Zhong S."/>
            <person name="Hamelin R.C."/>
            <person name="Grigoriev I.V."/>
            <person name="Szabo L.J."/>
            <person name="Martin F."/>
        </authorList>
    </citation>
    <scope>NUCLEOTIDE SEQUENCE [LARGE SCALE GENOMIC DNA]</scope>
    <source>
        <strain evidence="3">98AG31 / pathotype 3-4-7</strain>
    </source>
</reference>
<sequence length="282" mass="30755">MWTLVVLPPSPSPIHVSTPDQSESVPGTSPPIEPEKSNSDSHSAKDSNAELDSENWAYGSNVNQDSSSKAIEDSDKTEPVSPVSPTQIEFELLLELSLSMGPEDSTLDVDPSASDSRFKPISTKSSDETNTGRDAHIKKPRSSPTPVLQFRPANLDLNQPPFRFTFNFLTITSAQFEMDSDDSDSDFDPSASDGTSEPYSDNLSYESDASRDSLIPEPRSFSTPVRWRPIFGNLDLNLYRFTFKPPPAEPSTSNLNSPQAVSPQPEVNITSALRDAGDDTIA</sequence>
<accession>F4RG74</accession>
<name>F4RG74_MELLP</name>
<feature type="compositionally biased region" description="Acidic residues" evidence="1">
    <location>
        <begin position="178"/>
        <end position="187"/>
    </location>
</feature>
<dbReference type="RefSeq" id="XP_007408013.1">
    <property type="nucleotide sequence ID" value="XM_007407951.1"/>
</dbReference>
<dbReference type="KEGG" id="mlr:MELLADRAFT_84589"/>
<dbReference type="AlphaFoldDB" id="F4RG74"/>
<organism evidence="3">
    <name type="scientific">Melampsora larici-populina (strain 98AG31 / pathotype 3-4-7)</name>
    <name type="common">Poplar leaf rust fungus</name>
    <dbReference type="NCBI Taxonomy" id="747676"/>
    <lineage>
        <taxon>Eukaryota</taxon>
        <taxon>Fungi</taxon>
        <taxon>Dikarya</taxon>
        <taxon>Basidiomycota</taxon>
        <taxon>Pucciniomycotina</taxon>
        <taxon>Pucciniomycetes</taxon>
        <taxon>Pucciniales</taxon>
        <taxon>Melampsoraceae</taxon>
        <taxon>Melampsora</taxon>
    </lineage>
</organism>
<evidence type="ECO:0000313" key="3">
    <source>
        <dbReference type="Proteomes" id="UP000001072"/>
    </source>
</evidence>
<evidence type="ECO:0000256" key="1">
    <source>
        <dbReference type="SAM" id="MobiDB-lite"/>
    </source>
</evidence>
<evidence type="ECO:0000313" key="2">
    <source>
        <dbReference type="EMBL" id="EGG08427.1"/>
    </source>
</evidence>
<feature type="compositionally biased region" description="Basic and acidic residues" evidence="1">
    <location>
        <begin position="33"/>
        <end position="48"/>
    </location>
</feature>
<dbReference type="GeneID" id="18933538"/>
<protein>
    <submittedName>
        <fullName evidence="2">Uncharacterized protein</fullName>
    </submittedName>
</protein>
<proteinExistence type="predicted"/>
<feature type="compositionally biased region" description="Polar residues" evidence="1">
    <location>
        <begin position="194"/>
        <end position="207"/>
    </location>
</feature>
<dbReference type="VEuPathDB" id="FungiDB:MELLADRAFT_84589"/>
<feature type="compositionally biased region" description="Basic and acidic residues" evidence="1">
    <location>
        <begin position="125"/>
        <end position="137"/>
    </location>
</feature>
<dbReference type="EMBL" id="GL883100">
    <property type="protein sequence ID" value="EGG08427.1"/>
    <property type="molecule type" value="Genomic_DNA"/>
</dbReference>
<gene>
    <name evidence="2" type="ORF">MELLADRAFT_84589</name>
</gene>
<feature type="region of interest" description="Disordered" evidence="1">
    <location>
        <begin position="248"/>
        <end position="282"/>
    </location>
</feature>
<feature type="region of interest" description="Disordered" evidence="1">
    <location>
        <begin position="1"/>
        <end position="86"/>
    </location>
</feature>